<dbReference type="RefSeq" id="WP_117176698.1">
    <property type="nucleotide sequence ID" value="NZ_QFZK01000005.1"/>
</dbReference>
<dbReference type="Gene3D" id="3.20.20.60">
    <property type="entry name" value="Phosphoenolpyruvate-binding domains"/>
    <property type="match status" value="1"/>
</dbReference>
<dbReference type="InterPro" id="IPR015813">
    <property type="entry name" value="Pyrv/PenolPyrv_kinase-like_dom"/>
</dbReference>
<name>A0A3E1RCS9_9BURK</name>
<accession>A0A3E1RCS9</accession>
<reference evidence="3 4" key="1">
    <citation type="submission" date="2018-05" db="EMBL/GenBank/DDBJ databases">
        <title>Rhodoferax soyangensis sp.nov., isolated from an oligotrophic freshwater lake.</title>
        <authorList>
            <person name="Park M."/>
        </authorList>
    </citation>
    <scope>NUCLEOTIDE SEQUENCE [LARGE SCALE GENOMIC DNA]</scope>
    <source>
        <strain evidence="3 4">IMCC26218</strain>
    </source>
</reference>
<evidence type="ECO:0000313" key="4">
    <source>
        <dbReference type="Proteomes" id="UP000260665"/>
    </source>
</evidence>
<protein>
    <submittedName>
        <fullName evidence="3">CoA ester lyase</fullName>
    </submittedName>
</protein>
<organism evidence="3 4">
    <name type="scientific">Rhodoferax lacus</name>
    <dbReference type="NCBI Taxonomy" id="2184758"/>
    <lineage>
        <taxon>Bacteria</taxon>
        <taxon>Pseudomonadati</taxon>
        <taxon>Pseudomonadota</taxon>
        <taxon>Betaproteobacteria</taxon>
        <taxon>Burkholderiales</taxon>
        <taxon>Comamonadaceae</taxon>
        <taxon>Rhodoferax</taxon>
    </lineage>
</organism>
<evidence type="ECO:0000259" key="2">
    <source>
        <dbReference type="Pfam" id="PF03328"/>
    </source>
</evidence>
<keyword evidence="1" id="KW-0479">Metal-binding</keyword>
<dbReference type="InterPro" id="IPR005000">
    <property type="entry name" value="Aldolase/citrate-lyase_domain"/>
</dbReference>
<dbReference type="SUPFAM" id="SSF51621">
    <property type="entry name" value="Phosphoenolpyruvate/pyruvate domain"/>
    <property type="match status" value="1"/>
</dbReference>
<dbReference type="Pfam" id="PF03328">
    <property type="entry name" value="HpcH_HpaI"/>
    <property type="match status" value="1"/>
</dbReference>
<evidence type="ECO:0000313" key="3">
    <source>
        <dbReference type="EMBL" id="RFO96832.1"/>
    </source>
</evidence>
<dbReference type="Proteomes" id="UP000260665">
    <property type="component" value="Unassembled WGS sequence"/>
</dbReference>
<dbReference type="Gene3D" id="6.10.140.960">
    <property type="match status" value="1"/>
</dbReference>
<dbReference type="OrthoDB" id="8481499at2"/>
<dbReference type="PANTHER" id="PTHR11105">
    <property type="entry name" value="CITRATE LYASE SUBUNIT BETA-RELATED"/>
    <property type="match status" value="1"/>
</dbReference>
<proteinExistence type="predicted"/>
<dbReference type="PANTHER" id="PTHR11105:SF0">
    <property type="entry name" value="CITRAMALYL-COA LYASE, MITOCHONDRIAL"/>
    <property type="match status" value="1"/>
</dbReference>
<keyword evidence="3" id="KW-0456">Lyase</keyword>
<feature type="domain" description="HpcH/HpaI aldolase/citrate lyase" evidence="2">
    <location>
        <begin position="47"/>
        <end position="282"/>
    </location>
</feature>
<sequence length="369" mass="39323">MRDVGLHQPPLHPRAVLLGAQGATGFLPVCDHYSGVEARMKKSLQLQADMAEEFGACVFDVTLDCEDGAPAGAEVDQAHRVAGLANTGLAEAKVNPHKVPVRVGARLHPVEHAFFHSDADIVVGTAAAALAYVMVPKVDTVADVEAAIAAIDAAAAGKRLSLIPLHVLIESPAAVHQAFAIARHPRVESISFGLMDFVSAHGGAIPSSAMGVRAQGDNHTLDQFSHPLVLRAKLEIASACHAYGKVPSHCVVTEFRDTQALEQAARTAAHALGYTRMWSIHPDQIRPILKAFSPSEAEVELASTIVLAAQAQSWAPISLAGKLHDRASYRYFWQVLERAHQTGSTLPKEVRGYFAPEFSPAVPVAAELL</sequence>
<dbReference type="GO" id="GO:0047777">
    <property type="term" value="F:(S)-citramalyl-CoA lyase activity"/>
    <property type="evidence" value="ECO:0007669"/>
    <property type="project" value="TreeGrafter"/>
</dbReference>
<keyword evidence="4" id="KW-1185">Reference proteome</keyword>
<dbReference type="GO" id="GO:0046872">
    <property type="term" value="F:metal ion binding"/>
    <property type="evidence" value="ECO:0007669"/>
    <property type="project" value="UniProtKB-KW"/>
</dbReference>
<dbReference type="InterPro" id="IPR040186">
    <property type="entry name" value="Citramalyl-CoA_lyase"/>
</dbReference>
<dbReference type="EMBL" id="QFZK01000005">
    <property type="protein sequence ID" value="RFO96832.1"/>
    <property type="molecule type" value="Genomic_DNA"/>
</dbReference>
<dbReference type="GO" id="GO:0106064">
    <property type="term" value="P:regulation of cobalamin metabolic process"/>
    <property type="evidence" value="ECO:0007669"/>
    <property type="project" value="TreeGrafter"/>
</dbReference>
<dbReference type="AlphaFoldDB" id="A0A3E1RCS9"/>
<dbReference type="InterPro" id="IPR040442">
    <property type="entry name" value="Pyrv_kinase-like_dom_sf"/>
</dbReference>
<evidence type="ECO:0000256" key="1">
    <source>
        <dbReference type="ARBA" id="ARBA00022723"/>
    </source>
</evidence>
<comment type="caution">
    <text evidence="3">The sequence shown here is derived from an EMBL/GenBank/DDBJ whole genome shotgun (WGS) entry which is preliminary data.</text>
</comment>
<gene>
    <name evidence="3" type="ORF">DIC66_09990</name>
</gene>